<keyword evidence="3" id="KW-1185">Reference proteome</keyword>
<feature type="compositionally biased region" description="Low complexity" evidence="1">
    <location>
        <begin position="145"/>
        <end position="154"/>
    </location>
</feature>
<feature type="region of interest" description="Disordered" evidence="1">
    <location>
        <begin position="114"/>
        <end position="161"/>
    </location>
</feature>
<feature type="compositionally biased region" description="Polar residues" evidence="1">
    <location>
        <begin position="218"/>
        <end position="229"/>
    </location>
</feature>
<evidence type="ECO:0000313" key="3">
    <source>
        <dbReference type="Proteomes" id="UP001295684"/>
    </source>
</evidence>
<reference evidence="2" key="1">
    <citation type="submission" date="2023-07" db="EMBL/GenBank/DDBJ databases">
        <authorList>
            <consortium name="AG Swart"/>
            <person name="Singh M."/>
            <person name="Singh A."/>
            <person name="Seah K."/>
            <person name="Emmerich C."/>
        </authorList>
    </citation>
    <scope>NUCLEOTIDE SEQUENCE</scope>
    <source>
        <strain evidence="2">DP1</strain>
    </source>
</reference>
<dbReference type="AlphaFoldDB" id="A0AAD1XAE0"/>
<protein>
    <submittedName>
        <fullName evidence="2">Uncharacterized protein</fullName>
    </submittedName>
</protein>
<sequence length="419" mass="48121">MPKDPFYNKMLSKILEMLCDRIIAFKKDEVFDEETWFRHLNKIYKYMNILELNLVEKNKNLETKFTVHYEKLVSFYETQMPEDRDTNSTHTSNEFIKETKKEFNLNRFGAAGADLKSKKPKKGKARYKNKSNSKQRGNKSVKTIQNQPNEQNTENNDDKLASTLGNENQAFLAMSNTIPQSIGEENKVEVIETGDKGSAKITNPVSSPEKTPDVPNNVADSINDKSVISNPVPPLQIATGTFSHKDGEFENTEDRRSLTQEQNRDDDQDRTLRQKKLNTAEIVPPIQDPEAQVFPPSTMNILAKSRRTKKKRLMNRSHYNGKKTMSKAGMWAAFPGRKMKFSRKYTPSRGYSVHSGSSSRRRYKSSSRSSRSSRSGSLSKRYKSSRVKKMKRKYLRNILPHVGIQNKSKIVKKFTNPSN</sequence>
<comment type="caution">
    <text evidence="2">The sequence shown here is derived from an EMBL/GenBank/DDBJ whole genome shotgun (WGS) entry which is preliminary data.</text>
</comment>
<proteinExistence type="predicted"/>
<accession>A0AAD1XAE0</accession>
<feature type="compositionally biased region" description="Low complexity" evidence="1">
    <location>
        <begin position="348"/>
        <end position="358"/>
    </location>
</feature>
<evidence type="ECO:0000256" key="1">
    <source>
        <dbReference type="SAM" id="MobiDB-lite"/>
    </source>
</evidence>
<evidence type="ECO:0000313" key="2">
    <source>
        <dbReference type="EMBL" id="CAI2369039.1"/>
    </source>
</evidence>
<feature type="compositionally biased region" description="Basic residues" evidence="1">
    <location>
        <begin position="380"/>
        <end position="392"/>
    </location>
</feature>
<organism evidence="2 3">
    <name type="scientific">Euplotes crassus</name>
    <dbReference type="NCBI Taxonomy" id="5936"/>
    <lineage>
        <taxon>Eukaryota</taxon>
        <taxon>Sar</taxon>
        <taxon>Alveolata</taxon>
        <taxon>Ciliophora</taxon>
        <taxon>Intramacronucleata</taxon>
        <taxon>Spirotrichea</taxon>
        <taxon>Hypotrichia</taxon>
        <taxon>Euplotida</taxon>
        <taxon>Euplotidae</taxon>
        <taxon>Moneuplotes</taxon>
    </lineage>
</organism>
<feature type="region of interest" description="Disordered" evidence="1">
    <location>
        <begin position="195"/>
        <end position="271"/>
    </location>
</feature>
<feature type="compositionally biased region" description="Basic and acidic residues" evidence="1">
    <location>
        <begin position="243"/>
        <end position="271"/>
    </location>
</feature>
<dbReference type="EMBL" id="CAMPGE010010187">
    <property type="protein sequence ID" value="CAI2369039.1"/>
    <property type="molecule type" value="Genomic_DNA"/>
</dbReference>
<name>A0AAD1XAE0_EUPCR</name>
<feature type="compositionally biased region" description="Polar residues" evidence="1">
    <location>
        <begin position="200"/>
        <end position="209"/>
    </location>
</feature>
<feature type="compositionally biased region" description="Basic residues" evidence="1">
    <location>
        <begin position="118"/>
        <end position="139"/>
    </location>
</feature>
<dbReference type="Proteomes" id="UP001295684">
    <property type="component" value="Unassembled WGS sequence"/>
</dbReference>
<feature type="region of interest" description="Disordered" evidence="1">
    <location>
        <begin position="345"/>
        <end position="392"/>
    </location>
</feature>
<feature type="compositionally biased region" description="Low complexity" evidence="1">
    <location>
        <begin position="366"/>
        <end position="379"/>
    </location>
</feature>
<gene>
    <name evidence="2" type="ORF">ECRASSUSDP1_LOCUS10336</name>
</gene>